<dbReference type="Gene3D" id="2.60.40.150">
    <property type="entry name" value="C2 domain"/>
    <property type="match status" value="2"/>
</dbReference>
<name>A0ABM4CCN2_HYDVU</name>
<dbReference type="Pfam" id="PF00168">
    <property type="entry name" value="C2"/>
    <property type="match status" value="2"/>
</dbReference>
<dbReference type="PANTHER" id="PTHR10024:SF374">
    <property type="entry name" value="C2 DOMAIN-CONTAINING PROTEIN"/>
    <property type="match status" value="1"/>
</dbReference>
<dbReference type="CDD" id="cd00276">
    <property type="entry name" value="C2B_Synaptotagmin"/>
    <property type="match status" value="1"/>
</dbReference>
<dbReference type="SMART" id="SM00239">
    <property type="entry name" value="C2"/>
    <property type="match status" value="1"/>
</dbReference>
<dbReference type="PANTHER" id="PTHR10024">
    <property type="entry name" value="SYNAPTOTAGMIN"/>
    <property type="match status" value="1"/>
</dbReference>
<dbReference type="InterPro" id="IPR035892">
    <property type="entry name" value="C2_domain_sf"/>
</dbReference>
<keyword evidence="3" id="KW-1185">Reference proteome</keyword>
<keyword evidence="1" id="KW-0472">Membrane</keyword>
<evidence type="ECO:0000256" key="1">
    <source>
        <dbReference type="SAM" id="Phobius"/>
    </source>
</evidence>
<organism evidence="3 4">
    <name type="scientific">Hydra vulgaris</name>
    <name type="common">Hydra</name>
    <name type="synonym">Hydra attenuata</name>
    <dbReference type="NCBI Taxonomy" id="6087"/>
    <lineage>
        <taxon>Eukaryota</taxon>
        <taxon>Metazoa</taxon>
        <taxon>Cnidaria</taxon>
        <taxon>Hydrozoa</taxon>
        <taxon>Hydroidolina</taxon>
        <taxon>Anthoathecata</taxon>
        <taxon>Aplanulata</taxon>
        <taxon>Hydridae</taxon>
        <taxon>Hydra</taxon>
    </lineage>
</organism>
<keyword evidence="1" id="KW-0812">Transmembrane</keyword>
<dbReference type="InterPro" id="IPR000008">
    <property type="entry name" value="C2_dom"/>
</dbReference>
<dbReference type="SUPFAM" id="SSF49562">
    <property type="entry name" value="C2 domain (Calcium/lipid-binding domain, CaLB)"/>
    <property type="match status" value="2"/>
</dbReference>
<evidence type="ECO:0000259" key="2">
    <source>
        <dbReference type="PROSITE" id="PS50004"/>
    </source>
</evidence>
<dbReference type="RefSeq" id="XP_065659442.1">
    <property type="nucleotide sequence ID" value="XM_065803370.1"/>
</dbReference>
<evidence type="ECO:0000313" key="4">
    <source>
        <dbReference type="RefSeq" id="XP_065659442.1"/>
    </source>
</evidence>
<keyword evidence="1" id="KW-1133">Transmembrane helix</keyword>
<feature type="domain" description="C2" evidence="2">
    <location>
        <begin position="264"/>
        <end position="398"/>
    </location>
</feature>
<reference evidence="4" key="1">
    <citation type="submission" date="2025-08" db="UniProtKB">
        <authorList>
            <consortium name="RefSeq"/>
        </authorList>
    </citation>
    <scope>IDENTIFICATION</scope>
</reference>
<accession>A0ABM4CCN2</accession>
<dbReference type="Proteomes" id="UP001652625">
    <property type="component" value="Chromosome 08"/>
</dbReference>
<dbReference type="GeneID" id="101236238"/>
<proteinExistence type="predicted"/>
<protein>
    <submittedName>
        <fullName evidence="4">Synaptotagmin-9 isoform X2</fullName>
    </submittedName>
</protein>
<feature type="transmembrane region" description="Helical" evidence="1">
    <location>
        <begin position="34"/>
        <end position="59"/>
    </location>
</feature>
<dbReference type="PROSITE" id="PS50004">
    <property type="entry name" value="C2"/>
    <property type="match status" value="1"/>
</dbReference>
<gene>
    <name evidence="4" type="primary">LOC101236238</name>
</gene>
<evidence type="ECO:0000313" key="3">
    <source>
        <dbReference type="Proteomes" id="UP001652625"/>
    </source>
</evidence>
<sequence>MSLEAAKEFGLSHDEFIEFLNGAKAENLDTTKNIVVIVSLLLLTFALFITGIALFLWFYSKAINSQSENEDKFKADLACDEEALKDSIKSSLKVPQVSNSKSRYSPDIAFPDKLVNDEELKNIRVQDIELTSVYYAHRKRMQVNLRRLNLENIHPTLLRNAYIYWIVYLLPEKTTYFESELRPCAEENYFEEACEFEIELADISSRQLQLSVYACDRFSQHRLVNEQIFKLDVLSTDDASIKPINMQLIKNSNDDDVFVEEKKQNGEVLFSLCYMPTSGRLTFVALKGKHLCKDFATPIATYLRVSLLVSGKTMKTVQTSSVRHSSNPVYNEAFVFHAPLERFKDTDIIISVMTYDPNKTAPKMLGKIIVGPESDSNLGRKHWEAMLVSPRKPVAQWHTLVNFL</sequence>